<sequence length="128" mass="14003">MGPAVGYRELWDQGQDQQWDTGNCGIRVRTSTGIQGTVDQGPAVEYREKWDRDWQRDTGKCRIGTGSGIQEMWNWDQNWDTEKCGIGIGSGRRGNAGLGSGPGPAVGLREMRDRQWDTGKCGIGIGSG</sequence>
<feature type="non-terminal residue" evidence="1">
    <location>
        <position position="128"/>
    </location>
</feature>
<proteinExistence type="predicted"/>
<protein>
    <submittedName>
        <fullName evidence="1">Uncharacterized protein</fullName>
    </submittedName>
</protein>
<evidence type="ECO:0000313" key="1">
    <source>
        <dbReference type="EMBL" id="RLV90123.1"/>
    </source>
</evidence>
<keyword evidence="2" id="KW-1185">Reference proteome</keyword>
<name>A0A3L8RZF0_CHLGU</name>
<dbReference type="AlphaFoldDB" id="A0A3L8RZF0"/>
<dbReference type="EMBL" id="QUSF01000130">
    <property type="protein sequence ID" value="RLV90123.1"/>
    <property type="molecule type" value="Genomic_DNA"/>
</dbReference>
<gene>
    <name evidence="1" type="ORF">DV515_00014553</name>
</gene>
<dbReference type="Proteomes" id="UP000276834">
    <property type="component" value="Unassembled WGS sequence"/>
</dbReference>
<organism evidence="1 2">
    <name type="scientific">Chloebia gouldiae</name>
    <name type="common">Gouldian finch</name>
    <name type="synonym">Erythrura gouldiae</name>
    <dbReference type="NCBI Taxonomy" id="44316"/>
    <lineage>
        <taxon>Eukaryota</taxon>
        <taxon>Metazoa</taxon>
        <taxon>Chordata</taxon>
        <taxon>Craniata</taxon>
        <taxon>Vertebrata</taxon>
        <taxon>Euteleostomi</taxon>
        <taxon>Archelosauria</taxon>
        <taxon>Archosauria</taxon>
        <taxon>Dinosauria</taxon>
        <taxon>Saurischia</taxon>
        <taxon>Theropoda</taxon>
        <taxon>Coelurosauria</taxon>
        <taxon>Aves</taxon>
        <taxon>Neognathae</taxon>
        <taxon>Neoaves</taxon>
        <taxon>Telluraves</taxon>
        <taxon>Australaves</taxon>
        <taxon>Passeriformes</taxon>
        <taxon>Passeroidea</taxon>
        <taxon>Passeridae</taxon>
        <taxon>Chloebia</taxon>
    </lineage>
</organism>
<accession>A0A3L8RZF0</accession>
<evidence type="ECO:0000313" key="2">
    <source>
        <dbReference type="Proteomes" id="UP000276834"/>
    </source>
</evidence>
<reference evidence="1 2" key="1">
    <citation type="journal article" date="2018" name="Proc. R. Soc. B">
        <title>A non-coding region near Follistatin controls head colour polymorphism in the Gouldian finch.</title>
        <authorList>
            <person name="Toomey M.B."/>
            <person name="Marques C.I."/>
            <person name="Andrade P."/>
            <person name="Araujo P.M."/>
            <person name="Sabatino S."/>
            <person name="Gazda M.A."/>
            <person name="Afonso S."/>
            <person name="Lopes R.J."/>
            <person name="Corbo J.C."/>
            <person name="Carneiro M."/>
        </authorList>
    </citation>
    <scope>NUCLEOTIDE SEQUENCE [LARGE SCALE GENOMIC DNA]</scope>
    <source>
        <strain evidence="1">Red01</strain>
        <tissue evidence="1">Muscle</tissue>
    </source>
</reference>
<comment type="caution">
    <text evidence="1">The sequence shown here is derived from an EMBL/GenBank/DDBJ whole genome shotgun (WGS) entry which is preliminary data.</text>
</comment>